<gene>
    <name evidence="2" type="ORF">N300_02251</name>
</gene>
<organism evidence="2 3">
    <name type="scientific">Calypte anna</name>
    <name type="common">Anna's hummingbird</name>
    <name type="synonym">Archilochus anna</name>
    <dbReference type="NCBI Taxonomy" id="9244"/>
    <lineage>
        <taxon>Eukaryota</taxon>
        <taxon>Metazoa</taxon>
        <taxon>Chordata</taxon>
        <taxon>Craniata</taxon>
        <taxon>Vertebrata</taxon>
        <taxon>Euteleostomi</taxon>
        <taxon>Archelosauria</taxon>
        <taxon>Archosauria</taxon>
        <taxon>Dinosauria</taxon>
        <taxon>Saurischia</taxon>
        <taxon>Theropoda</taxon>
        <taxon>Coelurosauria</taxon>
        <taxon>Aves</taxon>
        <taxon>Neognathae</taxon>
        <taxon>Neoaves</taxon>
        <taxon>Strisores</taxon>
        <taxon>Apodiformes</taxon>
        <taxon>Trochilidae</taxon>
        <taxon>Calypte</taxon>
    </lineage>
</organism>
<proteinExistence type="predicted"/>
<feature type="non-terminal residue" evidence="2">
    <location>
        <position position="1"/>
    </location>
</feature>
<feature type="compositionally biased region" description="Polar residues" evidence="1">
    <location>
        <begin position="89"/>
        <end position="109"/>
    </location>
</feature>
<evidence type="ECO:0000313" key="2">
    <source>
        <dbReference type="EMBL" id="KFO99648.1"/>
    </source>
</evidence>
<evidence type="ECO:0000313" key="3">
    <source>
        <dbReference type="Proteomes" id="UP000054308"/>
    </source>
</evidence>
<dbReference type="Proteomes" id="UP000054308">
    <property type="component" value="Unassembled WGS sequence"/>
</dbReference>
<dbReference type="EMBL" id="KL217839">
    <property type="protein sequence ID" value="KFO99648.1"/>
    <property type="molecule type" value="Genomic_DNA"/>
</dbReference>
<protein>
    <submittedName>
        <fullName evidence="2">Uncharacterized protein</fullName>
    </submittedName>
</protein>
<sequence length="109" mass="11587">ISKTISFTGNTGELSFTSRTSTSPRISCNGFSRKILKYSVQVALCGQISSRSRDSLTVRTPLLGSSRKSCSFPSDTTRALRADSWLGATPSSSAMLPTNESLSISSATE</sequence>
<keyword evidence="3" id="KW-1185">Reference proteome</keyword>
<name>A0A091HTL4_CALAN</name>
<feature type="region of interest" description="Disordered" evidence="1">
    <location>
        <begin position="88"/>
        <end position="109"/>
    </location>
</feature>
<evidence type="ECO:0000256" key="1">
    <source>
        <dbReference type="SAM" id="MobiDB-lite"/>
    </source>
</evidence>
<reference evidence="2 3" key="1">
    <citation type="submission" date="2014-04" db="EMBL/GenBank/DDBJ databases">
        <title>Genome evolution of avian class.</title>
        <authorList>
            <person name="Zhang G."/>
            <person name="Li C."/>
        </authorList>
    </citation>
    <scope>NUCLEOTIDE SEQUENCE [LARGE SCALE GENOMIC DNA]</scope>
    <source>
        <strain evidence="2">BGI_N300</strain>
    </source>
</reference>
<accession>A0A091HTL4</accession>
<dbReference type="AlphaFoldDB" id="A0A091HTL4"/>
<feature type="non-terminal residue" evidence="2">
    <location>
        <position position="109"/>
    </location>
</feature>